<dbReference type="InterPro" id="IPR052637">
    <property type="entry name" value="KLHDC3-like"/>
</dbReference>
<organism evidence="1 2">
    <name type="scientific">Eptatretus burgeri</name>
    <name type="common">Inshore hagfish</name>
    <dbReference type="NCBI Taxonomy" id="7764"/>
    <lineage>
        <taxon>Eukaryota</taxon>
        <taxon>Metazoa</taxon>
        <taxon>Chordata</taxon>
        <taxon>Craniata</taxon>
        <taxon>Vertebrata</taxon>
        <taxon>Cyclostomata</taxon>
        <taxon>Myxini</taxon>
        <taxon>Myxiniformes</taxon>
        <taxon>Myxinidae</taxon>
        <taxon>Eptatretinae</taxon>
        <taxon>Eptatretus</taxon>
    </lineage>
</organism>
<keyword evidence="2" id="KW-1185">Reference proteome</keyword>
<protein>
    <submittedName>
        <fullName evidence="1">Kelch domain containing 3</fullName>
    </submittedName>
</protein>
<evidence type="ECO:0000313" key="1">
    <source>
        <dbReference type="Ensembl" id="ENSEBUP00000018586.1"/>
    </source>
</evidence>
<dbReference type="SUPFAM" id="SSF50965">
    <property type="entry name" value="Galactose oxidase, central domain"/>
    <property type="match status" value="1"/>
</dbReference>
<dbReference type="GO" id="GO:0003682">
    <property type="term" value="F:chromatin binding"/>
    <property type="evidence" value="ECO:0007669"/>
    <property type="project" value="InterPro"/>
</dbReference>
<evidence type="ECO:0000313" key="2">
    <source>
        <dbReference type="Proteomes" id="UP000694388"/>
    </source>
</evidence>
<dbReference type="GO" id="GO:0005737">
    <property type="term" value="C:cytoplasm"/>
    <property type="evidence" value="ECO:0007669"/>
    <property type="project" value="TreeGrafter"/>
</dbReference>
<reference evidence="1" key="2">
    <citation type="submission" date="2025-09" db="UniProtKB">
        <authorList>
            <consortium name="Ensembl"/>
        </authorList>
    </citation>
    <scope>IDENTIFICATION</scope>
</reference>
<accession>A0A8C4QQ18</accession>
<dbReference type="PANTHER" id="PTHR46461">
    <property type="entry name" value="KELCH DOMAIN-CONTAINING PROTEIN 3"/>
    <property type="match status" value="1"/>
</dbReference>
<dbReference type="OMA" id="SQETYVF"/>
<dbReference type="GeneTree" id="ENSGT00940000157952"/>
<dbReference type="InterPro" id="IPR015915">
    <property type="entry name" value="Kelch-typ_b-propeller"/>
</dbReference>
<dbReference type="Pfam" id="PF24681">
    <property type="entry name" value="Kelch_KLHDC2_KLHL20_DRC7"/>
    <property type="match status" value="1"/>
</dbReference>
<dbReference type="AlphaFoldDB" id="A0A8C4QQ18"/>
<name>A0A8C4QQ18_EPTBU</name>
<sequence length="357" mass="39640">MLRWTVSLEGGPRRVNHAAVAIGHKVFSFGGYCSGEDYSTIRQIDVHIFNIVSMRWTKLLPTPCTSPCVKDVPYMRYGHTAVVVGETVYIWGGRNDTEGACNVLFAFDPSKPFLINNGRVNVFGCVLEVPPHEVRGGWKEWNGWDPASYMWARPKTSGTLPARWRDFHSATFIGPKMFVFGGRADLLGAAHSNHEIYCNRIKVFDTESDTWLHPTINGFSPEGRRSHSACELLANKCTICFCTMLCTAETMTWTQLRPIGKGPCCRRRQCCCVAGSSAVLFGGTSPCPDHGMGDDFNLMDHSDLYVLDFAPSLKTLCKLAVIHHGLDQSALPQDIRWELVAMTTNSSISRPMLSSHG</sequence>
<dbReference type="PANTHER" id="PTHR46461:SF1">
    <property type="entry name" value="KELCH DOMAIN-CONTAINING PROTEIN 3"/>
    <property type="match status" value="1"/>
</dbReference>
<dbReference type="Proteomes" id="UP000694388">
    <property type="component" value="Unplaced"/>
</dbReference>
<proteinExistence type="predicted"/>
<dbReference type="InterPro" id="IPR011043">
    <property type="entry name" value="Gal_Oxase/kelch_b-propeller"/>
</dbReference>
<dbReference type="Ensembl" id="ENSEBUT00000019162.1">
    <property type="protein sequence ID" value="ENSEBUP00000018586.1"/>
    <property type="gene ID" value="ENSEBUG00000011599.1"/>
</dbReference>
<dbReference type="Gene3D" id="2.120.10.80">
    <property type="entry name" value="Kelch-type beta propeller"/>
    <property type="match status" value="2"/>
</dbReference>
<reference evidence="1" key="1">
    <citation type="submission" date="2025-08" db="UniProtKB">
        <authorList>
            <consortium name="Ensembl"/>
        </authorList>
    </citation>
    <scope>IDENTIFICATION</scope>
</reference>